<reference evidence="7 8" key="1">
    <citation type="submission" date="2018-06" db="EMBL/GenBank/DDBJ databases">
        <title>Genomic Encyclopedia of Type Strains, Phase IV (KMG-IV): sequencing the most valuable type-strain genomes for metagenomic binning, comparative biology and taxonomic classification.</title>
        <authorList>
            <person name="Goeker M."/>
        </authorList>
    </citation>
    <scope>NUCLEOTIDE SEQUENCE [LARGE SCALE GENOMIC DNA]</scope>
    <source>
        <strain evidence="7 8">DSM 15140</strain>
    </source>
</reference>
<keyword evidence="3 6" id="KW-0812">Transmembrane</keyword>
<dbReference type="PANTHER" id="PTHR21716:SF15">
    <property type="entry name" value="TRANSPORT PROTEIN YRRI-RELATED"/>
    <property type="match status" value="1"/>
</dbReference>
<dbReference type="Proteomes" id="UP000252254">
    <property type="component" value="Unassembled WGS sequence"/>
</dbReference>
<evidence type="ECO:0000256" key="3">
    <source>
        <dbReference type="ARBA" id="ARBA00022692"/>
    </source>
</evidence>
<keyword evidence="8" id="KW-1185">Reference proteome</keyword>
<dbReference type="AlphaFoldDB" id="A0A366EHX3"/>
<feature type="transmembrane region" description="Helical" evidence="6">
    <location>
        <begin position="12"/>
        <end position="34"/>
    </location>
</feature>
<dbReference type="GO" id="GO:0055085">
    <property type="term" value="P:transmembrane transport"/>
    <property type="evidence" value="ECO:0007669"/>
    <property type="project" value="TreeGrafter"/>
</dbReference>
<gene>
    <name evidence="7" type="ORF">DES48_10138</name>
</gene>
<dbReference type="InterPro" id="IPR002549">
    <property type="entry name" value="AI-2E-like"/>
</dbReference>
<evidence type="ECO:0000256" key="6">
    <source>
        <dbReference type="SAM" id="Phobius"/>
    </source>
</evidence>
<dbReference type="GO" id="GO:0016020">
    <property type="term" value="C:membrane"/>
    <property type="evidence" value="ECO:0007669"/>
    <property type="project" value="UniProtKB-SubCell"/>
</dbReference>
<dbReference type="PANTHER" id="PTHR21716">
    <property type="entry name" value="TRANSMEMBRANE PROTEIN"/>
    <property type="match status" value="1"/>
</dbReference>
<dbReference type="OrthoDB" id="9793390at2"/>
<dbReference type="STRING" id="200904.GCA_900168775_02422"/>
<evidence type="ECO:0000256" key="5">
    <source>
        <dbReference type="ARBA" id="ARBA00023136"/>
    </source>
</evidence>
<keyword evidence="4 6" id="KW-1133">Transmembrane helix</keyword>
<feature type="transmembrane region" description="Helical" evidence="6">
    <location>
        <begin position="222"/>
        <end position="239"/>
    </location>
</feature>
<dbReference type="RefSeq" id="WP_113865897.1">
    <property type="nucleotide sequence ID" value="NZ_BAABQN010000001.1"/>
</dbReference>
<accession>A0A366EHX3</accession>
<comment type="caution">
    <text evidence="7">The sequence shown here is derived from an EMBL/GenBank/DDBJ whole genome shotgun (WGS) entry which is preliminary data.</text>
</comment>
<organism evidence="7 8">
    <name type="scientific">Paraliobacillus ryukyuensis</name>
    <dbReference type="NCBI Taxonomy" id="200904"/>
    <lineage>
        <taxon>Bacteria</taxon>
        <taxon>Bacillati</taxon>
        <taxon>Bacillota</taxon>
        <taxon>Bacilli</taxon>
        <taxon>Bacillales</taxon>
        <taxon>Bacillaceae</taxon>
        <taxon>Paraliobacillus</taxon>
    </lineage>
</organism>
<dbReference type="PROSITE" id="PS51257">
    <property type="entry name" value="PROKAR_LIPOPROTEIN"/>
    <property type="match status" value="1"/>
</dbReference>
<feature type="transmembrane region" description="Helical" evidence="6">
    <location>
        <begin position="163"/>
        <end position="181"/>
    </location>
</feature>
<dbReference type="EMBL" id="QNRI01000001">
    <property type="protein sequence ID" value="RBP01310.1"/>
    <property type="molecule type" value="Genomic_DNA"/>
</dbReference>
<name>A0A366EHX3_9BACI</name>
<dbReference type="Pfam" id="PF01594">
    <property type="entry name" value="AI-2E_transport"/>
    <property type="match status" value="1"/>
</dbReference>
<sequence length="356" mass="40155">MLSKTKIKQWLMILILGIACLLFIFLLYLLFPFYQQVLRIIFQVLTPFIIASLIAYLLHPIIEKLHGYHIPRALAIICIYLTFFGGIGLACYSGFPSFIKQMKDLQQSIPHFFDTYRTTIYQLYENTAFLPETFHDQMDQFINKLEENIGVWVTSLLGEASKLMDMIMLIAVIPVLVFYMLKDFHIIQSSIINLFPKKTRPKIKAFWPAIDEGLGSYIRGQLIVCFFIGLTSYLVLLLIQMKYPLVLAIIMAITNIIPYFGPIIGAFPAVIIALTISTKQVLLVIGAVLLVQIIEGNLLSPFIVGRSVHLHPIMIILILLIGGEIAGILGMIIAIPIATVVKVIIQRSKQGKKTAE</sequence>
<evidence type="ECO:0000256" key="1">
    <source>
        <dbReference type="ARBA" id="ARBA00004141"/>
    </source>
</evidence>
<feature type="transmembrane region" description="Helical" evidence="6">
    <location>
        <begin position="281"/>
        <end position="303"/>
    </location>
</feature>
<evidence type="ECO:0000313" key="7">
    <source>
        <dbReference type="EMBL" id="RBP01310.1"/>
    </source>
</evidence>
<feature type="transmembrane region" description="Helical" evidence="6">
    <location>
        <begin position="74"/>
        <end position="95"/>
    </location>
</feature>
<protein>
    <submittedName>
        <fullName evidence="7">Putative PurR-regulated permease PerM</fullName>
    </submittedName>
</protein>
<evidence type="ECO:0000313" key="8">
    <source>
        <dbReference type="Proteomes" id="UP000252254"/>
    </source>
</evidence>
<proteinExistence type="inferred from homology"/>
<feature type="transmembrane region" description="Helical" evidence="6">
    <location>
        <begin position="315"/>
        <end position="345"/>
    </location>
</feature>
<feature type="transmembrane region" description="Helical" evidence="6">
    <location>
        <begin position="245"/>
        <end position="274"/>
    </location>
</feature>
<feature type="transmembrane region" description="Helical" evidence="6">
    <location>
        <begin position="40"/>
        <end position="62"/>
    </location>
</feature>
<evidence type="ECO:0000256" key="4">
    <source>
        <dbReference type="ARBA" id="ARBA00022989"/>
    </source>
</evidence>
<keyword evidence="5 6" id="KW-0472">Membrane</keyword>
<comment type="subcellular location">
    <subcellularLocation>
        <location evidence="1">Membrane</location>
        <topology evidence="1">Multi-pass membrane protein</topology>
    </subcellularLocation>
</comment>
<comment type="similarity">
    <text evidence="2">Belongs to the autoinducer-2 exporter (AI-2E) (TC 2.A.86) family.</text>
</comment>
<evidence type="ECO:0000256" key="2">
    <source>
        <dbReference type="ARBA" id="ARBA00009773"/>
    </source>
</evidence>